<gene>
    <name evidence="2" type="ORF">GCM10023352_14150</name>
</gene>
<dbReference type="InterPro" id="IPR016181">
    <property type="entry name" value="Acyl_CoA_acyltransferase"/>
</dbReference>
<dbReference type="RefSeq" id="WP_345446021.1">
    <property type="nucleotide sequence ID" value="NZ_BAABKP010000002.1"/>
</dbReference>
<dbReference type="EMBL" id="BAABKP010000002">
    <property type="protein sequence ID" value="GAA4796027.1"/>
    <property type="molecule type" value="Genomic_DNA"/>
</dbReference>
<dbReference type="Proteomes" id="UP001500187">
    <property type="component" value="Unassembled WGS sequence"/>
</dbReference>
<evidence type="ECO:0000313" key="2">
    <source>
        <dbReference type="EMBL" id="GAA4796027.1"/>
    </source>
</evidence>
<dbReference type="InterPro" id="IPR000182">
    <property type="entry name" value="GNAT_dom"/>
</dbReference>
<reference evidence="3" key="1">
    <citation type="journal article" date="2019" name="Int. J. Syst. Evol. Microbiol.">
        <title>The Global Catalogue of Microorganisms (GCM) 10K type strain sequencing project: providing services to taxonomists for standard genome sequencing and annotation.</title>
        <authorList>
            <consortium name="The Broad Institute Genomics Platform"/>
            <consortium name="The Broad Institute Genome Sequencing Center for Infectious Disease"/>
            <person name="Wu L."/>
            <person name="Ma J."/>
        </authorList>
    </citation>
    <scope>NUCLEOTIDE SEQUENCE [LARGE SCALE GENOMIC DNA]</scope>
    <source>
        <strain evidence="3">JCM 18541</strain>
    </source>
</reference>
<dbReference type="SUPFAM" id="SSF55729">
    <property type="entry name" value="Acyl-CoA N-acyltransferases (Nat)"/>
    <property type="match status" value="1"/>
</dbReference>
<feature type="domain" description="N-acetyltransferase" evidence="1">
    <location>
        <begin position="16"/>
        <end position="185"/>
    </location>
</feature>
<dbReference type="Pfam" id="PF13302">
    <property type="entry name" value="Acetyltransf_3"/>
    <property type="match status" value="1"/>
</dbReference>
<name>A0ABP9BIR7_9MICC</name>
<evidence type="ECO:0000313" key="3">
    <source>
        <dbReference type="Proteomes" id="UP001500187"/>
    </source>
</evidence>
<dbReference type="Gene3D" id="3.40.630.30">
    <property type="match status" value="1"/>
</dbReference>
<dbReference type="PANTHER" id="PTHR43415">
    <property type="entry name" value="SPERMIDINE N(1)-ACETYLTRANSFERASE"/>
    <property type="match status" value="1"/>
</dbReference>
<organism evidence="2 3">
    <name type="scientific">Rothia endophytica</name>
    <dbReference type="NCBI Taxonomy" id="1324766"/>
    <lineage>
        <taxon>Bacteria</taxon>
        <taxon>Bacillati</taxon>
        <taxon>Actinomycetota</taxon>
        <taxon>Actinomycetes</taxon>
        <taxon>Micrococcales</taxon>
        <taxon>Micrococcaceae</taxon>
        <taxon>Rothia</taxon>
    </lineage>
</organism>
<proteinExistence type="predicted"/>
<dbReference type="PROSITE" id="PS51186">
    <property type="entry name" value="GNAT"/>
    <property type="match status" value="1"/>
</dbReference>
<accession>A0ABP9BIR7</accession>
<keyword evidence="3" id="KW-1185">Reference proteome</keyword>
<dbReference type="PANTHER" id="PTHR43415:SF3">
    <property type="entry name" value="GNAT-FAMILY ACETYLTRANSFERASE"/>
    <property type="match status" value="1"/>
</dbReference>
<protein>
    <submittedName>
        <fullName evidence="2">GNAT family protein</fullName>
    </submittedName>
</protein>
<sequence>MTSPLVTKPILRGSKVELRPLDDRAIDAMIGILQEPDVLIKTGTAHSRITETHSFDEARTREWYGRRNEKQNRLDLAIYIPELDQYVGEVVFNEYDPNNLSVNYRIAIGKAGQNKGYGTEATKLMVDYGFEHLGLNRIELEVYDFNARARHVYTSCGFVPEGRRREALCIDGTFHDALLKAVIRKDWEAARSVNGYLQLSETHVAI</sequence>
<evidence type="ECO:0000259" key="1">
    <source>
        <dbReference type="PROSITE" id="PS51186"/>
    </source>
</evidence>
<comment type="caution">
    <text evidence="2">The sequence shown here is derived from an EMBL/GenBank/DDBJ whole genome shotgun (WGS) entry which is preliminary data.</text>
</comment>